<evidence type="ECO:0008006" key="4">
    <source>
        <dbReference type="Google" id="ProtNLM"/>
    </source>
</evidence>
<accession>A0ABT5AWR3</accession>
<proteinExistence type="predicted"/>
<evidence type="ECO:0000256" key="1">
    <source>
        <dbReference type="SAM" id="MobiDB-lite"/>
    </source>
</evidence>
<reference evidence="2 3" key="1">
    <citation type="submission" date="2022-11" db="EMBL/GenBank/DDBJ databases">
        <title>Minimal conservation of predation-associated metabolite biosynthetic gene clusters underscores biosynthetic potential of Myxococcota including descriptions for ten novel species: Archangium lansinium sp. nov., Myxococcus landrumus sp. nov., Nannocystis bai.</title>
        <authorList>
            <person name="Ahearne A."/>
            <person name="Stevens C."/>
            <person name="Dowd S."/>
        </authorList>
    </citation>
    <scope>NUCLEOTIDE SEQUENCE [LARGE SCALE GENOMIC DNA]</scope>
    <source>
        <strain evidence="2 3">NCELM</strain>
    </source>
</reference>
<organism evidence="2 3">
    <name type="scientific">Nannocystis radixulma</name>
    <dbReference type="NCBI Taxonomy" id="2995305"/>
    <lineage>
        <taxon>Bacteria</taxon>
        <taxon>Pseudomonadati</taxon>
        <taxon>Myxococcota</taxon>
        <taxon>Polyangia</taxon>
        <taxon>Nannocystales</taxon>
        <taxon>Nannocystaceae</taxon>
        <taxon>Nannocystis</taxon>
    </lineage>
</organism>
<dbReference type="Proteomes" id="UP001217838">
    <property type="component" value="Unassembled WGS sequence"/>
</dbReference>
<gene>
    <name evidence="2" type="ORF">POL58_00980</name>
</gene>
<sequence>MSALASACRTSSPSTASPSATARSTSSRLRVRPSIAVTAGAPSSRRRANEGEMPGKFQGLVLGVACSLAKLAACTGESGQPSPAEHKDDAAMPIEPAPSTPAPLASIAPDDARALVVETLGLAELQRYLHPEAPGRIPLRLVAEDVPAEALAGVELFGAPIEVTTLAAARASNGPFLELSLRSRGPDSAAVSVRYAVEGIVGDVKFSRTGRTWLPGPVSIREQ</sequence>
<protein>
    <recommendedName>
        <fullName evidence="4">Lipoprotein</fullName>
    </recommendedName>
</protein>
<dbReference type="RefSeq" id="WP_271993775.1">
    <property type="nucleotide sequence ID" value="NZ_JAQNDN010000001.1"/>
</dbReference>
<evidence type="ECO:0000313" key="2">
    <source>
        <dbReference type="EMBL" id="MDC0666283.1"/>
    </source>
</evidence>
<dbReference type="EMBL" id="JAQNDN010000001">
    <property type="protein sequence ID" value="MDC0666283.1"/>
    <property type="molecule type" value="Genomic_DNA"/>
</dbReference>
<keyword evidence="3" id="KW-1185">Reference proteome</keyword>
<feature type="region of interest" description="Disordered" evidence="1">
    <location>
        <begin position="1"/>
        <end position="52"/>
    </location>
</feature>
<name>A0ABT5AWR3_9BACT</name>
<evidence type="ECO:0000313" key="3">
    <source>
        <dbReference type="Proteomes" id="UP001217838"/>
    </source>
</evidence>
<feature type="compositionally biased region" description="Low complexity" evidence="1">
    <location>
        <begin position="1"/>
        <end position="28"/>
    </location>
</feature>
<comment type="caution">
    <text evidence="2">The sequence shown here is derived from an EMBL/GenBank/DDBJ whole genome shotgun (WGS) entry which is preliminary data.</text>
</comment>